<evidence type="ECO:0000256" key="7">
    <source>
        <dbReference type="ARBA" id="ARBA00023004"/>
    </source>
</evidence>
<reference evidence="16 17" key="1">
    <citation type="journal article" date="2003" name="J. Bacteriol.">
        <title>Complete genome sequence of the ammonia-oxidizing bacterium and obligate chemolithoautotroph Nitrosomonas europaea.</title>
        <authorList>
            <person name="Chain P."/>
            <person name="Lamerdin J."/>
            <person name="Larimer F."/>
            <person name="Regala W."/>
            <person name="Land M."/>
            <person name="Hauser L."/>
            <person name="Hooper A."/>
            <person name="Klotz M."/>
            <person name="Norton J."/>
            <person name="Sayavedra-Soto L."/>
            <person name="Arciero D."/>
            <person name="Hommes N."/>
            <person name="Whittaker M."/>
            <person name="Arp D."/>
        </authorList>
    </citation>
    <scope>NUCLEOTIDE SEQUENCE [LARGE SCALE GENOMIC DNA]</scope>
    <source>
        <strain evidence="17">ATCC 19718 / CIP 103999 / KCTC 2705 / NBRC 14298</strain>
    </source>
</reference>
<dbReference type="InterPro" id="IPR036942">
    <property type="entry name" value="Beta-barrel_TonB_sf"/>
</dbReference>
<evidence type="ECO:0000256" key="1">
    <source>
        <dbReference type="ARBA" id="ARBA00004571"/>
    </source>
</evidence>
<evidence type="ECO:0000313" key="17">
    <source>
        <dbReference type="Proteomes" id="UP000001416"/>
    </source>
</evidence>
<name>Q82SB3_NITEU</name>
<feature type="chain" id="PRO_5004300175" evidence="14">
    <location>
        <begin position="45"/>
        <end position="823"/>
    </location>
</feature>
<feature type="domain" description="Secretin/TonB short N-terminal" evidence="15">
    <location>
        <begin position="79"/>
        <end position="130"/>
    </location>
</feature>
<sequence>MPMRNTNLPANPCVTGTCRSQALLRQIMLLACLSMAAAFVPVRAQSTTAPVQPQASLRYDIPAGTLDQVLNHFAADAGITLSIDGALTAGKHSSGLSGSYSVPDGLKALLAGTGLEAVATPGSGYVIRRATAATITTSGTVLPTVTVAGHRAAIDEAPPLYKGGQVGSGARMGVLGNTAVMDTPFSVTSYSAQVIENNQARSVADIAAMDPSVRMSSARSNINEDLTMRGFSVSSADFALNGLFGLTPYWRAPLESIERVEVIKGPSAALFGMAPGSSVGGVVNLVPKRAGDTPLMRITTGITSNSLFGGHADIGGRFGPDNVFGARLNVMHRGGNTTIDGQSTYQSLGSLGLDFRQRSLRASLDLLWQQERINNVVRQFQLSPGLTAVPRVPDNTTAYPGYGWTDGRNISWLFKAEYDISQAVTAYASYGMRKLNWGAIAANPILLNTAGDYSYAGGWQRMPTRTQSLEAGMRGVFATGPVSHSTALGFTWLDQSQELGFYTGLPPGISNLYTGQLFSTPSIEGINNLARPYLDTQLTSVVLADTMSFWDDRLLASLGLRYQKVEGQSYNFATGMASGPRYDKSAITPVVGIVFKLRPSLSLYASYIEGLSKGDTAPISAAITNPGEIMSPYKSKQKEIGVKFDQGNFMTTLSLFELTRPSAGISGTTFGVFGEQRNRGVEATIAGEVVRGVRVLGGASYIDAVLSKSVSAMLKGNKAIGVPEWQANLGAEWDVGFLPGLTLTGRMVYTAKTFVDATNTLKIPDWVRFDAGVRYAARIVSRPVMFRLNVENLLDKDYFGAATAGYLFIGTPRTINFSASIDL</sequence>
<dbReference type="HOGENOM" id="CLU_008287_22_0_4"/>
<keyword evidence="3 12" id="KW-0813">Transport</keyword>
<dbReference type="STRING" id="228410.NE2433"/>
<dbReference type="AlphaFoldDB" id="Q82SB3"/>
<keyword evidence="8 13" id="KW-0798">TonB box</keyword>
<dbReference type="eggNOG" id="COG4774">
    <property type="taxonomic scope" value="Bacteria"/>
</dbReference>
<evidence type="ECO:0000259" key="15">
    <source>
        <dbReference type="SMART" id="SM00965"/>
    </source>
</evidence>
<dbReference type="NCBIfam" id="TIGR01783">
    <property type="entry name" value="TonB-siderophor"/>
    <property type="match status" value="1"/>
</dbReference>
<dbReference type="SUPFAM" id="SSF56935">
    <property type="entry name" value="Porins"/>
    <property type="match status" value="1"/>
</dbReference>
<evidence type="ECO:0000256" key="10">
    <source>
        <dbReference type="ARBA" id="ARBA00023170"/>
    </source>
</evidence>
<organism evidence="16 17">
    <name type="scientific">Nitrosomonas europaea (strain ATCC 19718 / CIP 103999 / KCTC 2705 / NBRC 14298)</name>
    <dbReference type="NCBI Taxonomy" id="228410"/>
    <lineage>
        <taxon>Bacteria</taxon>
        <taxon>Pseudomonadati</taxon>
        <taxon>Pseudomonadota</taxon>
        <taxon>Betaproteobacteria</taxon>
        <taxon>Nitrosomonadales</taxon>
        <taxon>Nitrosomonadaceae</taxon>
        <taxon>Nitrosomonas</taxon>
    </lineage>
</organism>
<keyword evidence="11 12" id="KW-0998">Cell outer membrane</keyword>
<dbReference type="EMBL" id="AL954747">
    <property type="protein sequence ID" value="CAD86345.1"/>
    <property type="molecule type" value="Genomic_DNA"/>
</dbReference>
<evidence type="ECO:0000256" key="6">
    <source>
        <dbReference type="ARBA" id="ARBA00022692"/>
    </source>
</evidence>
<evidence type="ECO:0000256" key="5">
    <source>
        <dbReference type="ARBA" id="ARBA00022496"/>
    </source>
</evidence>
<gene>
    <name evidence="16" type="ordered locus">NE2433</name>
</gene>
<evidence type="ECO:0000256" key="9">
    <source>
        <dbReference type="ARBA" id="ARBA00023136"/>
    </source>
</evidence>
<dbReference type="PANTHER" id="PTHR32552">
    <property type="entry name" value="FERRICHROME IRON RECEPTOR-RELATED"/>
    <property type="match status" value="1"/>
</dbReference>
<keyword evidence="5" id="KW-0406">Ion transport</keyword>
<dbReference type="PANTHER" id="PTHR32552:SF82">
    <property type="entry name" value="FCUA PROTEIN"/>
    <property type="match status" value="1"/>
</dbReference>
<dbReference type="InterPro" id="IPR011662">
    <property type="entry name" value="Secretin/TonB_short_N"/>
</dbReference>
<evidence type="ECO:0000256" key="13">
    <source>
        <dbReference type="RuleBase" id="RU003357"/>
    </source>
</evidence>
<dbReference type="RefSeq" id="WP_011112901.1">
    <property type="nucleotide sequence ID" value="NC_004757.1"/>
</dbReference>
<dbReference type="PROSITE" id="PS52016">
    <property type="entry name" value="TONB_DEPENDENT_REC_3"/>
    <property type="match status" value="1"/>
</dbReference>
<evidence type="ECO:0000256" key="3">
    <source>
        <dbReference type="ARBA" id="ARBA00022448"/>
    </source>
</evidence>
<evidence type="ECO:0000256" key="11">
    <source>
        <dbReference type="ARBA" id="ARBA00023237"/>
    </source>
</evidence>
<dbReference type="Gene3D" id="3.55.50.30">
    <property type="match status" value="1"/>
</dbReference>
<evidence type="ECO:0000256" key="12">
    <source>
        <dbReference type="PROSITE-ProRule" id="PRU01360"/>
    </source>
</evidence>
<keyword evidence="9 12" id="KW-0472">Membrane</keyword>
<dbReference type="InterPro" id="IPR039426">
    <property type="entry name" value="TonB-dep_rcpt-like"/>
</dbReference>
<dbReference type="GO" id="GO:0038023">
    <property type="term" value="F:signaling receptor activity"/>
    <property type="evidence" value="ECO:0007669"/>
    <property type="project" value="InterPro"/>
</dbReference>
<dbReference type="SMART" id="SM00965">
    <property type="entry name" value="STN"/>
    <property type="match status" value="1"/>
</dbReference>
<dbReference type="InterPro" id="IPR000531">
    <property type="entry name" value="Beta-barrel_TonB"/>
</dbReference>
<keyword evidence="17" id="KW-1185">Reference proteome</keyword>
<comment type="similarity">
    <text evidence="2 12 13">Belongs to the TonB-dependent receptor family.</text>
</comment>
<dbReference type="PhylomeDB" id="Q82SB3"/>
<comment type="subcellular location">
    <subcellularLocation>
        <location evidence="1 12">Cell outer membrane</location>
        <topology evidence="1 12">Multi-pass membrane protein</topology>
    </subcellularLocation>
</comment>
<dbReference type="OrthoDB" id="8732650at2"/>
<dbReference type="Proteomes" id="UP000001416">
    <property type="component" value="Chromosome"/>
</dbReference>
<keyword evidence="6 12" id="KW-0812">Transmembrane</keyword>
<dbReference type="GO" id="GO:0015344">
    <property type="term" value="F:siderophore uptake transmembrane transporter activity"/>
    <property type="evidence" value="ECO:0007669"/>
    <property type="project" value="TreeGrafter"/>
</dbReference>
<feature type="signal peptide" evidence="14">
    <location>
        <begin position="1"/>
        <end position="44"/>
    </location>
</feature>
<dbReference type="Pfam" id="PF07660">
    <property type="entry name" value="STN"/>
    <property type="match status" value="1"/>
</dbReference>
<evidence type="ECO:0000313" key="16">
    <source>
        <dbReference type="EMBL" id="CAD86345.1"/>
    </source>
</evidence>
<dbReference type="InterPro" id="IPR037066">
    <property type="entry name" value="Plug_dom_sf"/>
</dbReference>
<proteinExistence type="inferred from homology"/>
<keyword evidence="5" id="KW-0410">Iron transport</keyword>
<dbReference type="GeneID" id="87105564"/>
<dbReference type="Pfam" id="PF00593">
    <property type="entry name" value="TonB_dep_Rec_b-barrel"/>
    <property type="match status" value="1"/>
</dbReference>
<evidence type="ECO:0000256" key="2">
    <source>
        <dbReference type="ARBA" id="ARBA00009810"/>
    </source>
</evidence>
<dbReference type="Gene3D" id="2.40.170.20">
    <property type="entry name" value="TonB-dependent receptor, beta-barrel domain"/>
    <property type="match status" value="1"/>
</dbReference>
<dbReference type="InterPro" id="IPR010105">
    <property type="entry name" value="TonB_sidphr_rcpt"/>
</dbReference>
<dbReference type="GO" id="GO:0009279">
    <property type="term" value="C:cell outer membrane"/>
    <property type="evidence" value="ECO:0007669"/>
    <property type="project" value="UniProtKB-SubCell"/>
</dbReference>
<protein>
    <submittedName>
        <fullName evidence="16">TonB-dependent receptor protein</fullName>
    </submittedName>
</protein>
<dbReference type="DNASU" id="1083400"/>
<dbReference type="KEGG" id="neu:NE2433"/>
<evidence type="ECO:0000256" key="8">
    <source>
        <dbReference type="ARBA" id="ARBA00023077"/>
    </source>
</evidence>
<keyword evidence="7" id="KW-0408">Iron</keyword>
<keyword evidence="10 16" id="KW-0675">Receptor</keyword>
<dbReference type="Gene3D" id="2.170.130.10">
    <property type="entry name" value="TonB-dependent receptor, plug domain"/>
    <property type="match status" value="1"/>
</dbReference>
<dbReference type="CDD" id="cd01347">
    <property type="entry name" value="ligand_gated_channel"/>
    <property type="match status" value="1"/>
</dbReference>
<accession>Q82SB3</accession>
<dbReference type="Pfam" id="PF07715">
    <property type="entry name" value="Plug"/>
    <property type="match status" value="1"/>
</dbReference>
<evidence type="ECO:0000256" key="14">
    <source>
        <dbReference type="SAM" id="SignalP"/>
    </source>
</evidence>
<keyword evidence="4 12" id="KW-1134">Transmembrane beta strand</keyword>
<keyword evidence="14" id="KW-0732">Signal</keyword>
<dbReference type="InterPro" id="IPR012910">
    <property type="entry name" value="Plug_dom"/>
</dbReference>
<dbReference type="GO" id="GO:0015891">
    <property type="term" value="P:siderophore transport"/>
    <property type="evidence" value="ECO:0007669"/>
    <property type="project" value="InterPro"/>
</dbReference>
<evidence type="ECO:0000256" key="4">
    <source>
        <dbReference type="ARBA" id="ARBA00022452"/>
    </source>
</evidence>